<sequence>VTFDGLKANTYYKLVALLPTEADTENSVDEKLLHIFKTYGKPLSRPPRSISLSPFHAGIRVNFELDPSAEAYFSNEMSMMNYADDEPVQGYVASVYSASGVLLGEFNMTVQKLHIDYPERNTGTIFLNGLSPSETYGVELRSYDQLGRRSPPSLRLSETPMKAEVTRLVITELIIDSITQSEIQIKWRGAVSEYLVSIAQNHEILHTARVAVEGYMTPGGVKFIDLLSSTTYEVRDEFMRGQ</sequence>
<protein>
    <recommendedName>
        <fullName evidence="3">Fibronectin domain containing protein</fullName>
    </recommendedName>
</protein>
<proteinExistence type="predicted"/>
<dbReference type="InterPro" id="IPR036116">
    <property type="entry name" value="FN3_sf"/>
</dbReference>
<comment type="caution">
    <text evidence="1">The sequence shown here is derived from an EMBL/GenBank/DDBJ whole genome shotgun (WGS) entry which is preliminary data.</text>
</comment>
<name>W6NYW0_HAECO</name>
<evidence type="ECO:0000313" key="2">
    <source>
        <dbReference type="EMBL" id="CDL96963.1"/>
    </source>
</evidence>
<dbReference type="AlphaFoldDB" id="W6NYW0"/>
<organism evidence="1">
    <name type="scientific">Haemonchus contortus</name>
    <name type="common">Barber pole worm</name>
    <dbReference type="NCBI Taxonomy" id="6289"/>
    <lineage>
        <taxon>Eukaryota</taxon>
        <taxon>Metazoa</taxon>
        <taxon>Ecdysozoa</taxon>
        <taxon>Nematoda</taxon>
        <taxon>Chromadorea</taxon>
        <taxon>Rhabditida</taxon>
        <taxon>Rhabditina</taxon>
        <taxon>Rhabditomorpha</taxon>
        <taxon>Strongyloidea</taxon>
        <taxon>Trichostrongylidae</taxon>
        <taxon>Haemonchus</taxon>
    </lineage>
</organism>
<reference evidence="1" key="1">
    <citation type="submission" date="2013-03" db="EMBL/GenBank/DDBJ databases">
        <authorList>
            <person name="Aslett M."/>
        </authorList>
    </citation>
    <scope>NUCLEOTIDE SEQUENCE [LARGE SCALE GENOMIC DNA]</scope>
    <source>
        <strain evidence="1">ISE/inbred ISE</strain>
    </source>
</reference>
<dbReference type="SUPFAM" id="SSF49265">
    <property type="entry name" value="Fibronectin type III"/>
    <property type="match status" value="1"/>
</dbReference>
<gene>
    <name evidence="2" type="ORF">HCOI_00808000</name>
    <name evidence="1" type="ORF">HCOI_00808200</name>
</gene>
<reference evidence="1" key="2">
    <citation type="submission" date="2013-05" db="EMBL/GenBank/DDBJ databases">
        <title>The genome and transcriptome of Haemonchus contortus: a key model parasite for drug and vaccine discovery.</title>
        <authorList>
            <person name="Laing R."/>
            <person name="Kikuchi T."/>
            <person name="Martinelli A."/>
            <person name="Tsai I.J."/>
            <person name="Beech R.N."/>
            <person name="Redman E."/>
            <person name="Holroyd N."/>
            <person name="Bartley D.J."/>
            <person name="Beasley H."/>
            <person name="Britton C."/>
            <person name="Curran D."/>
            <person name="Devaney E."/>
            <person name="Gilabert A."/>
            <person name="Jackson F."/>
            <person name="Hunt M."/>
            <person name="Johnston S."/>
            <person name="Kryukov I."/>
            <person name="Li K."/>
            <person name="Morrison A.A."/>
            <person name="Reid A.J."/>
            <person name="Sargison N."/>
            <person name="Saunders G."/>
            <person name="Wasmuth J.D."/>
            <person name="Wolstenholme A."/>
            <person name="Berriman M."/>
            <person name="Gilleard J.S."/>
            <person name="Cotton J.A."/>
        </authorList>
    </citation>
    <scope>NUCLEOTIDE SEQUENCE [LARGE SCALE GENOMIC DNA]</scope>
    <source>
        <strain evidence="1">ISE/inbred ISE</strain>
    </source>
</reference>
<accession>W6NYW0</accession>
<dbReference type="EMBL" id="CAVP010060153">
    <property type="protein sequence ID" value="CDL96962.1"/>
    <property type="molecule type" value="Genomic_DNA"/>
</dbReference>
<evidence type="ECO:0000313" key="1">
    <source>
        <dbReference type="EMBL" id="CDL96962.1"/>
    </source>
</evidence>
<dbReference type="EMBL" id="CAVP010060158">
    <property type="protein sequence ID" value="CDL96963.1"/>
    <property type="molecule type" value="Genomic_DNA"/>
</dbReference>
<evidence type="ECO:0008006" key="3">
    <source>
        <dbReference type="Google" id="ProtNLM"/>
    </source>
</evidence>
<feature type="non-terminal residue" evidence="1">
    <location>
        <position position="1"/>
    </location>
</feature>